<dbReference type="Proteomes" id="UP001500751">
    <property type="component" value="Unassembled WGS sequence"/>
</dbReference>
<feature type="domain" description="Carrier" evidence="4">
    <location>
        <begin position="988"/>
        <end position="1062"/>
    </location>
</feature>
<dbReference type="CDD" id="cd19531">
    <property type="entry name" value="LCL_NRPS-like"/>
    <property type="match status" value="1"/>
</dbReference>
<dbReference type="PANTHER" id="PTHR45527:SF1">
    <property type="entry name" value="FATTY ACID SYNTHASE"/>
    <property type="match status" value="1"/>
</dbReference>
<accession>A0ABP5GG53</accession>
<dbReference type="InterPro" id="IPR036736">
    <property type="entry name" value="ACP-like_sf"/>
</dbReference>
<dbReference type="InterPro" id="IPR025110">
    <property type="entry name" value="AMP-bd_C"/>
</dbReference>
<sequence>MATRIARRERTSAALAPVQWGVWIASSQGLDDDPYLVHDLSWVHGALDAAILRDSLAELARRHDALRISFTAGSDPVQTVHDTVGIAFETVDLADRPDADRPDADRAALDLARDRSRQPFDLTAAPLWRVLLVRVAEDRHLLQLTIHHLICDEWSLNLIHRDLEAEYAARIGGGRTPPPAPDTPGYGDFADWQAERFNAAPGERSLKYWRETLDGIPHELDLPTDHARTGTVTHTGHKAGWSLTSQESAEFKELADGLGVSPFLVMVTLFGVVLARHSGRPDLALGTVLSGRPTTATETMVGHFANLLPIPLRLDDDLGFAEAVRTAKKEFLGLLDHQDITFDRIVTELGARRPDLRMPLCQAHISWSEGGEGGWSLGPARTEPVGRDTGSAKAELVLAGVRRRGELSFELIGETAFFDVATLRVLMDHFRAAAKAAIADSGTSVRALNLVSGAEAERLRRWGGSGRRDGIEATIAQRFEEAVAEHADRIAVVDADRALTYAELDARSARWAAELRRLGVTTDTVVGVALDRSTEMIAAVVGILRAGGAYLALNVDSPADYNAFCVAESKAAVVVARQGTLEILGDVSCPVLLSEDVDDGAASGNEPDEPAAPAEALQPTCTPDSLAFVSYTSGSTGKPKCVGITHRNILRVSYASERILHGPGATFVHLAPLGFDISAMELWACLLHGGRLVVPPHGRLDVPELAAILRQESVTTWVTTTALFNQLVEQDLEALAEVGQVLIGGESAAPAAFDKVTADPRTRGVSLLHCYGPTENTCVTTNTVIAERVGATVPIGTPIEGSTVYLLDDALAPVPVGVPGELYTGGVGVSRGYLNDAGLTAARFLPDPFSDVPGARMYRTGDVARWRPDGQLDFVGRADRQIKVRGFRVEPGEIEARLLEHRDVSGAVVVALAGADGHKQLVAYVVPASGAVLTPAHLRAFLATRLPGHMIPTVVTAIDHIPVTANGKVDRSALPAPRLVADSDAYVPPSTPTQTVLAEAWSAVLGVPRVGVEANFFELGGDSILAIRIAARVRDAGIRISSTELFATPTVAELAAAIDARAGTAVPTEIVRVPTGEAGLSPIQRWFVDRYGAENHFNQSVRLRSEEPLDETLLLDAFDAVVRHHDSLRLRLRRSDGEWTQAVLPDDEIDPELVAVVDVEDVDDDPGAREAAIERHSAELQSSLDVSAGAVVRALLVPHPEGRDDLVVIAHHVAVDTVSWEVLVRHLTLAYRQLQAGRTPALPAETVGFVDWTAALYKSAAGQQAEPRAEPQAEPQAEDVAARWRALDEQRAATTTDWARDSGAIRDAGRVRAELGESVTHDLLRRPIAACSVDITAVLLTALARTLAEWSAGAKKPGRPEWVIDMEGHGRDALGPDVDLSESLGWFTTLFPVGLAIDANASVEDQLRATYRRLREQPAGFTYGIHRYLRRDVQPGPSARSAVSFNYHGQSGEPEPGRLLRRIGAGIGGDLGADLQRPNSLEFNAAVEGGSLRIRLAYPAHRFAHREMQGLADRFIDHCRAIAAAF</sequence>
<dbReference type="RefSeq" id="WP_344668503.1">
    <property type="nucleotide sequence ID" value="NZ_BAAAQN010000036.1"/>
</dbReference>
<dbReference type="PANTHER" id="PTHR45527">
    <property type="entry name" value="NONRIBOSOMAL PEPTIDE SYNTHETASE"/>
    <property type="match status" value="1"/>
</dbReference>
<dbReference type="InterPro" id="IPR023213">
    <property type="entry name" value="CAT-like_dom_sf"/>
</dbReference>
<dbReference type="InterPro" id="IPR020845">
    <property type="entry name" value="AMP-binding_CS"/>
</dbReference>
<dbReference type="NCBIfam" id="TIGR01733">
    <property type="entry name" value="AA-adenyl-dom"/>
    <property type="match status" value="1"/>
</dbReference>
<dbReference type="PROSITE" id="PS00455">
    <property type="entry name" value="AMP_BINDING"/>
    <property type="match status" value="1"/>
</dbReference>
<comment type="cofactor">
    <cofactor evidence="1">
        <name>pantetheine 4'-phosphate</name>
        <dbReference type="ChEBI" id="CHEBI:47942"/>
    </cofactor>
</comment>
<dbReference type="Gene3D" id="3.30.300.30">
    <property type="match status" value="1"/>
</dbReference>
<organism evidence="5 6">
    <name type="scientific">Catenulispora yoronensis</name>
    <dbReference type="NCBI Taxonomy" id="450799"/>
    <lineage>
        <taxon>Bacteria</taxon>
        <taxon>Bacillati</taxon>
        <taxon>Actinomycetota</taxon>
        <taxon>Actinomycetes</taxon>
        <taxon>Catenulisporales</taxon>
        <taxon>Catenulisporaceae</taxon>
        <taxon>Catenulispora</taxon>
    </lineage>
</organism>
<dbReference type="InterPro" id="IPR001242">
    <property type="entry name" value="Condensation_dom"/>
</dbReference>
<dbReference type="Pfam" id="PF00501">
    <property type="entry name" value="AMP-binding"/>
    <property type="match status" value="1"/>
</dbReference>
<keyword evidence="6" id="KW-1185">Reference proteome</keyword>
<dbReference type="Pfam" id="PF00668">
    <property type="entry name" value="Condensation"/>
    <property type="match status" value="2"/>
</dbReference>
<gene>
    <name evidence="5" type="ORF">GCM10009839_54460</name>
</gene>
<dbReference type="Pfam" id="PF13193">
    <property type="entry name" value="AMP-binding_C"/>
    <property type="match status" value="1"/>
</dbReference>
<evidence type="ECO:0000256" key="3">
    <source>
        <dbReference type="ARBA" id="ARBA00022553"/>
    </source>
</evidence>
<keyword evidence="3" id="KW-0597">Phosphoprotein</keyword>
<dbReference type="InterPro" id="IPR000873">
    <property type="entry name" value="AMP-dep_synth/lig_dom"/>
</dbReference>
<evidence type="ECO:0000313" key="6">
    <source>
        <dbReference type="Proteomes" id="UP001500751"/>
    </source>
</evidence>
<dbReference type="Gene3D" id="3.30.559.10">
    <property type="entry name" value="Chloramphenicol acetyltransferase-like domain"/>
    <property type="match status" value="2"/>
</dbReference>
<dbReference type="InterPro" id="IPR010071">
    <property type="entry name" value="AA_adenyl_dom"/>
</dbReference>
<dbReference type="InterPro" id="IPR009081">
    <property type="entry name" value="PP-bd_ACP"/>
</dbReference>
<evidence type="ECO:0000313" key="5">
    <source>
        <dbReference type="EMBL" id="GAA2044079.1"/>
    </source>
</evidence>
<evidence type="ECO:0000259" key="4">
    <source>
        <dbReference type="PROSITE" id="PS50075"/>
    </source>
</evidence>
<dbReference type="EMBL" id="BAAAQN010000036">
    <property type="protein sequence ID" value="GAA2044079.1"/>
    <property type="molecule type" value="Genomic_DNA"/>
</dbReference>
<dbReference type="CDD" id="cd12117">
    <property type="entry name" value="A_NRPS_Srf_like"/>
    <property type="match status" value="1"/>
</dbReference>
<dbReference type="InterPro" id="IPR006162">
    <property type="entry name" value="Ppantetheine_attach_site"/>
</dbReference>
<dbReference type="Gene3D" id="2.30.38.10">
    <property type="entry name" value="Luciferase, Domain 3"/>
    <property type="match status" value="1"/>
</dbReference>
<dbReference type="SMART" id="SM00823">
    <property type="entry name" value="PKS_PP"/>
    <property type="match status" value="1"/>
</dbReference>
<protein>
    <recommendedName>
        <fullName evidence="4">Carrier domain-containing protein</fullName>
    </recommendedName>
</protein>
<dbReference type="SUPFAM" id="SSF52777">
    <property type="entry name" value="CoA-dependent acyltransferases"/>
    <property type="match status" value="4"/>
</dbReference>
<dbReference type="InterPro" id="IPR045851">
    <property type="entry name" value="AMP-bd_C_sf"/>
</dbReference>
<reference evidence="6" key="1">
    <citation type="journal article" date="2019" name="Int. J. Syst. Evol. Microbiol.">
        <title>The Global Catalogue of Microorganisms (GCM) 10K type strain sequencing project: providing services to taxonomists for standard genome sequencing and annotation.</title>
        <authorList>
            <consortium name="The Broad Institute Genomics Platform"/>
            <consortium name="The Broad Institute Genome Sequencing Center for Infectious Disease"/>
            <person name="Wu L."/>
            <person name="Ma J."/>
        </authorList>
    </citation>
    <scope>NUCLEOTIDE SEQUENCE [LARGE SCALE GENOMIC DNA]</scope>
    <source>
        <strain evidence="6">JCM 16014</strain>
    </source>
</reference>
<keyword evidence="2" id="KW-0596">Phosphopantetheine</keyword>
<dbReference type="Gene3D" id="1.10.1200.10">
    <property type="entry name" value="ACP-like"/>
    <property type="match status" value="1"/>
</dbReference>
<name>A0ABP5GG53_9ACTN</name>
<dbReference type="PROSITE" id="PS00012">
    <property type="entry name" value="PHOSPHOPANTETHEINE"/>
    <property type="match status" value="1"/>
</dbReference>
<proteinExistence type="predicted"/>
<dbReference type="SUPFAM" id="SSF47336">
    <property type="entry name" value="ACP-like"/>
    <property type="match status" value="1"/>
</dbReference>
<comment type="caution">
    <text evidence="5">The sequence shown here is derived from an EMBL/GenBank/DDBJ whole genome shotgun (WGS) entry which is preliminary data.</text>
</comment>
<evidence type="ECO:0000256" key="2">
    <source>
        <dbReference type="ARBA" id="ARBA00022450"/>
    </source>
</evidence>
<dbReference type="Gene3D" id="3.30.559.30">
    <property type="entry name" value="Nonribosomal peptide synthetase, condensation domain"/>
    <property type="match status" value="2"/>
</dbReference>
<dbReference type="Gene3D" id="3.40.50.980">
    <property type="match status" value="2"/>
</dbReference>
<dbReference type="PROSITE" id="PS50075">
    <property type="entry name" value="CARRIER"/>
    <property type="match status" value="1"/>
</dbReference>
<evidence type="ECO:0000256" key="1">
    <source>
        <dbReference type="ARBA" id="ARBA00001957"/>
    </source>
</evidence>
<dbReference type="InterPro" id="IPR020806">
    <property type="entry name" value="PKS_PP-bd"/>
</dbReference>
<dbReference type="SUPFAM" id="SSF56801">
    <property type="entry name" value="Acetyl-CoA synthetase-like"/>
    <property type="match status" value="1"/>
</dbReference>
<dbReference type="Pfam" id="PF00550">
    <property type="entry name" value="PP-binding"/>
    <property type="match status" value="1"/>
</dbReference>